<dbReference type="Pfam" id="PF01807">
    <property type="entry name" value="Zn_ribbon_DnaG"/>
    <property type="match status" value="1"/>
</dbReference>
<dbReference type="EMBL" id="FNNO01000003">
    <property type="protein sequence ID" value="SDW52291.1"/>
    <property type="molecule type" value="Genomic_DNA"/>
</dbReference>
<evidence type="ECO:0000313" key="2">
    <source>
        <dbReference type="EMBL" id="SDW52291.1"/>
    </source>
</evidence>
<comment type="caution">
    <text evidence="2">The sequence shown here is derived from an EMBL/GenBank/DDBJ whole genome shotgun (WGS) entry which is preliminary data.</text>
</comment>
<evidence type="ECO:0000313" key="3">
    <source>
        <dbReference type="Proteomes" id="UP000198711"/>
    </source>
</evidence>
<dbReference type="GO" id="GO:0003899">
    <property type="term" value="F:DNA-directed RNA polymerase activity"/>
    <property type="evidence" value="ECO:0007669"/>
    <property type="project" value="InterPro"/>
</dbReference>
<dbReference type="Gene3D" id="3.40.1360.10">
    <property type="match status" value="1"/>
</dbReference>
<feature type="domain" description="Zinc finger CHC2-type" evidence="1">
    <location>
        <begin position="33"/>
        <end position="97"/>
    </location>
</feature>
<dbReference type="InterPro" id="IPR036977">
    <property type="entry name" value="DNA_primase_Znf_CHC2"/>
</dbReference>
<protein>
    <submittedName>
        <fullName evidence="2">CHC2 zinc finger</fullName>
    </submittedName>
</protein>
<dbReference type="Proteomes" id="UP000198711">
    <property type="component" value="Unassembled WGS sequence"/>
</dbReference>
<dbReference type="RefSeq" id="WP_092722794.1">
    <property type="nucleotide sequence ID" value="NZ_FNNO01000003.1"/>
</dbReference>
<keyword evidence="3" id="KW-1185">Reference proteome</keyword>
<proteinExistence type="predicted"/>
<sequence length="300" mass="35302">MDFRSNRLTVSEAKEMDMVRFLSDLGHEPSKIRNNDYWYLSPLRDEKTPSFKVNRKLNRWYDHGLGKGGNLVDFAILYHGCTVAELLQNLSGNFSFQKPFTRQPLQESEPENKIKILRDFVLSSYALLRYLQQRRIPVDIADRYCREVRYELNEKVYYGIGFKNDLGGFEIRNPYFKASSSPKGITTFDNSANEVIVFEGFTDFLSFKAIHKHEPEDRFDFVVLNSVSFFETARLFMEKHNAISLYLDRDTTGQNCSRYALYLSSKYKDENSLYQNHKDFNDWVVNIGKPQKKNHKQKPR</sequence>
<name>A0A8X8IDI0_9BACT</name>
<dbReference type="InterPro" id="IPR002694">
    <property type="entry name" value="Znf_CHC2"/>
</dbReference>
<evidence type="ECO:0000259" key="1">
    <source>
        <dbReference type="Pfam" id="PF01807"/>
    </source>
</evidence>
<dbReference type="GO" id="GO:0006260">
    <property type="term" value="P:DNA replication"/>
    <property type="evidence" value="ECO:0007669"/>
    <property type="project" value="InterPro"/>
</dbReference>
<gene>
    <name evidence="2" type="ORF">SAMN05444410_103188</name>
</gene>
<dbReference type="Gene3D" id="3.90.580.10">
    <property type="entry name" value="Zinc finger, CHC2-type domain"/>
    <property type="match status" value="1"/>
</dbReference>
<dbReference type="AlphaFoldDB" id="A0A8X8IDI0"/>
<dbReference type="GO" id="GO:0008270">
    <property type="term" value="F:zinc ion binding"/>
    <property type="evidence" value="ECO:0007669"/>
    <property type="project" value="InterPro"/>
</dbReference>
<organism evidence="2 3">
    <name type="scientific">Hydrobacter penzbergensis</name>
    <dbReference type="NCBI Taxonomy" id="1235997"/>
    <lineage>
        <taxon>Bacteria</taxon>
        <taxon>Pseudomonadati</taxon>
        <taxon>Bacteroidota</taxon>
        <taxon>Chitinophagia</taxon>
        <taxon>Chitinophagales</taxon>
        <taxon>Chitinophagaceae</taxon>
        <taxon>Hydrobacter</taxon>
    </lineage>
</organism>
<dbReference type="SUPFAM" id="SSF57783">
    <property type="entry name" value="Zinc beta-ribbon"/>
    <property type="match status" value="1"/>
</dbReference>
<accession>A0A8X8IDI0</accession>
<reference evidence="2 3" key="1">
    <citation type="submission" date="2016-10" db="EMBL/GenBank/DDBJ databases">
        <authorList>
            <person name="Varghese N."/>
            <person name="Submissions S."/>
        </authorList>
    </citation>
    <scope>NUCLEOTIDE SEQUENCE [LARGE SCALE GENOMIC DNA]</scope>
    <source>
        <strain evidence="2 3">DSM 25353</strain>
    </source>
</reference>
<dbReference type="GO" id="GO:0003677">
    <property type="term" value="F:DNA binding"/>
    <property type="evidence" value="ECO:0007669"/>
    <property type="project" value="InterPro"/>
</dbReference>
<dbReference type="Pfam" id="PF13155">
    <property type="entry name" value="Toprim_2"/>
    <property type="match status" value="1"/>
</dbReference>